<dbReference type="AlphaFoldDB" id="A0A835FV85"/>
<dbReference type="GO" id="GO:0005737">
    <property type="term" value="C:cytoplasm"/>
    <property type="evidence" value="ECO:0007669"/>
    <property type="project" value="TreeGrafter"/>
</dbReference>
<dbReference type="InterPro" id="IPR027417">
    <property type="entry name" value="P-loop_NTPase"/>
</dbReference>
<feature type="compositionally biased region" description="Basic and acidic residues" evidence="3">
    <location>
        <begin position="169"/>
        <end position="178"/>
    </location>
</feature>
<feature type="region of interest" description="Disordered" evidence="3">
    <location>
        <begin position="160"/>
        <end position="202"/>
    </location>
</feature>
<proteinExistence type="predicted"/>
<keyword evidence="1" id="KW-0547">Nucleotide-binding</keyword>
<evidence type="ECO:0000256" key="3">
    <source>
        <dbReference type="SAM" id="MobiDB-lite"/>
    </source>
</evidence>
<name>A0A835FV85_9POAL</name>
<gene>
    <name evidence="5" type="ORF">HU200_004319</name>
</gene>
<dbReference type="InterPro" id="IPR003959">
    <property type="entry name" value="ATPase_AAA_core"/>
</dbReference>
<dbReference type="GO" id="GO:0016887">
    <property type="term" value="F:ATP hydrolysis activity"/>
    <property type="evidence" value="ECO:0007669"/>
    <property type="project" value="InterPro"/>
</dbReference>
<accession>A0A835FV85</accession>
<dbReference type="PROSITE" id="PS00870">
    <property type="entry name" value="CLPAB_1"/>
    <property type="match status" value="1"/>
</dbReference>
<feature type="compositionally biased region" description="Basic residues" evidence="3">
    <location>
        <begin position="12"/>
        <end position="24"/>
    </location>
</feature>
<evidence type="ECO:0000256" key="2">
    <source>
        <dbReference type="ARBA" id="ARBA00022840"/>
    </source>
</evidence>
<dbReference type="EMBL" id="JACEFO010000296">
    <property type="protein sequence ID" value="KAF8775704.1"/>
    <property type="molecule type" value="Genomic_DNA"/>
</dbReference>
<dbReference type="Gene3D" id="3.40.50.300">
    <property type="entry name" value="P-loop containing nucleotide triphosphate hydrolases"/>
    <property type="match status" value="1"/>
</dbReference>
<dbReference type="InterPro" id="IPR050130">
    <property type="entry name" value="ClpA_ClpB"/>
</dbReference>
<dbReference type="GO" id="GO:0005524">
    <property type="term" value="F:ATP binding"/>
    <property type="evidence" value="ECO:0007669"/>
    <property type="project" value="UniProtKB-KW"/>
</dbReference>
<keyword evidence="2" id="KW-0067">ATP-binding</keyword>
<dbReference type="PANTHER" id="PTHR11638">
    <property type="entry name" value="ATP-DEPENDENT CLP PROTEASE"/>
    <property type="match status" value="1"/>
</dbReference>
<dbReference type="PANTHER" id="PTHR11638:SF174">
    <property type="entry name" value="AAA+ ATPASE DOMAIN-CONTAINING PROTEIN"/>
    <property type="match status" value="1"/>
</dbReference>
<reference evidence="5" key="1">
    <citation type="submission" date="2020-07" db="EMBL/GenBank/DDBJ databases">
        <title>Genome sequence and genetic diversity analysis of an under-domesticated orphan crop, white fonio (Digitaria exilis).</title>
        <authorList>
            <person name="Bennetzen J.L."/>
            <person name="Chen S."/>
            <person name="Ma X."/>
            <person name="Wang X."/>
            <person name="Yssel A.E.J."/>
            <person name="Chaluvadi S.R."/>
            <person name="Johnson M."/>
            <person name="Gangashetty P."/>
            <person name="Hamidou F."/>
            <person name="Sanogo M.D."/>
            <person name="Zwaenepoel A."/>
            <person name="Wallace J."/>
            <person name="Van De Peer Y."/>
            <person name="Van Deynze A."/>
        </authorList>
    </citation>
    <scope>NUCLEOTIDE SEQUENCE</scope>
    <source>
        <tissue evidence="5">Leaves</tissue>
    </source>
</reference>
<organism evidence="5 6">
    <name type="scientific">Digitaria exilis</name>
    <dbReference type="NCBI Taxonomy" id="1010633"/>
    <lineage>
        <taxon>Eukaryota</taxon>
        <taxon>Viridiplantae</taxon>
        <taxon>Streptophyta</taxon>
        <taxon>Embryophyta</taxon>
        <taxon>Tracheophyta</taxon>
        <taxon>Spermatophyta</taxon>
        <taxon>Magnoliopsida</taxon>
        <taxon>Liliopsida</taxon>
        <taxon>Poales</taxon>
        <taxon>Poaceae</taxon>
        <taxon>PACMAD clade</taxon>
        <taxon>Panicoideae</taxon>
        <taxon>Panicodae</taxon>
        <taxon>Paniceae</taxon>
        <taxon>Anthephorinae</taxon>
        <taxon>Digitaria</taxon>
    </lineage>
</organism>
<evidence type="ECO:0000259" key="4">
    <source>
        <dbReference type="Pfam" id="PF00004"/>
    </source>
</evidence>
<evidence type="ECO:0000256" key="1">
    <source>
        <dbReference type="ARBA" id="ARBA00022741"/>
    </source>
</evidence>
<dbReference type="Proteomes" id="UP000636709">
    <property type="component" value="Unassembled WGS sequence"/>
</dbReference>
<dbReference type="OrthoDB" id="10259832at2759"/>
<dbReference type="Pfam" id="PF00004">
    <property type="entry name" value="AAA"/>
    <property type="match status" value="1"/>
</dbReference>
<evidence type="ECO:0000313" key="5">
    <source>
        <dbReference type="EMBL" id="KAF8775704.1"/>
    </source>
</evidence>
<feature type="domain" description="ATPase AAA-type core" evidence="4">
    <location>
        <begin position="65"/>
        <end position="148"/>
    </location>
</feature>
<protein>
    <recommendedName>
        <fullName evidence="4">ATPase AAA-type core domain-containing protein</fullName>
    </recommendedName>
</protein>
<keyword evidence="6" id="KW-1185">Reference proteome</keyword>
<dbReference type="GO" id="GO:0034605">
    <property type="term" value="P:cellular response to heat"/>
    <property type="evidence" value="ECO:0007669"/>
    <property type="project" value="TreeGrafter"/>
</dbReference>
<feature type="region of interest" description="Disordered" evidence="3">
    <location>
        <begin position="1"/>
        <end position="52"/>
    </location>
</feature>
<evidence type="ECO:0000313" key="6">
    <source>
        <dbReference type="Proteomes" id="UP000636709"/>
    </source>
</evidence>
<comment type="caution">
    <text evidence="5">The sequence shown here is derived from an EMBL/GenBank/DDBJ whole genome shotgun (WGS) entry which is preliminary data.</text>
</comment>
<dbReference type="InterPro" id="IPR018368">
    <property type="entry name" value="ClpA/B_CS1"/>
</dbReference>
<dbReference type="CDD" id="cd00009">
    <property type="entry name" value="AAA"/>
    <property type="match status" value="1"/>
</dbReference>
<dbReference type="SUPFAM" id="SSF52540">
    <property type="entry name" value="P-loop containing nucleoside triphosphate hydrolases"/>
    <property type="match status" value="1"/>
</dbReference>
<sequence length="202" mass="22427">MTAAAADTRPRDRPRRRDRPRHLHALPPNQEQRGPRRRPRRRQDGPSPEGLAQRIATGTVPAPIAGARVVEIDVPAMLAGTTYRGMFEERMKGVIKEAEEAAAKVILFIDEMHTLLGAGRVKDSNMDAANMLKPALARGRIRCVGATTFEELPQVYRERRGVRSGRPAEGARRGAEHGRPRRHPRAGSSSGMRSIHDLEDSR</sequence>